<dbReference type="AlphaFoldDB" id="A0A9Q9MKQ6"/>
<dbReference type="KEGG" id="daur:Daura_07225"/>
<dbReference type="EMBL" id="CP073767">
    <property type="protein sequence ID" value="UWZ55976.1"/>
    <property type="molecule type" value="Genomic_DNA"/>
</dbReference>
<proteinExistence type="predicted"/>
<keyword evidence="1" id="KW-0812">Transmembrane</keyword>
<keyword evidence="3" id="KW-1185">Reference proteome</keyword>
<dbReference type="OrthoDB" id="3380977at2"/>
<keyword evidence="1" id="KW-0472">Membrane</keyword>
<name>A0A9Q9MKQ6_9ACTN</name>
<dbReference type="Proteomes" id="UP001058003">
    <property type="component" value="Chromosome"/>
</dbReference>
<dbReference type="RefSeq" id="WP_033364567.1">
    <property type="nucleotide sequence ID" value="NZ_CP073767.1"/>
</dbReference>
<reference evidence="2" key="1">
    <citation type="submission" date="2021-04" db="EMBL/GenBank/DDBJ databases">
        <title>Dactylosporangium aurantiacum NRRL B-8018 full assembly.</title>
        <authorList>
            <person name="Hartkoorn R.C."/>
            <person name="Beaudoing E."/>
            <person name="Hot D."/>
        </authorList>
    </citation>
    <scope>NUCLEOTIDE SEQUENCE</scope>
    <source>
        <strain evidence="2">NRRL B-8018</strain>
    </source>
</reference>
<evidence type="ECO:0000313" key="3">
    <source>
        <dbReference type="Proteomes" id="UP001058003"/>
    </source>
</evidence>
<keyword evidence="1" id="KW-1133">Transmembrane helix</keyword>
<accession>A0A9Q9MKQ6</accession>
<organism evidence="2 3">
    <name type="scientific">Dactylosporangium aurantiacum</name>
    <dbReference type="NCBI Taxonomy" id="35754"/>
    <lineage>
        <taxon>Bacteria</taxon>
        <taxon>Bacillati</taxon>
        <taxon>Actinomycetota</taxon>
        <taxon>Actinomycetes</taxon>
        <taxon>Micromonosporales</taxon>
        <taxon>Micromonosporaceae</taxon>
        <taxon>Dactylosporangium</taxon>
    </lineage>
</organism>
<sequence length="431" mass="44325">MSTDLEHALRRALRDAAETVVPRPDPMRRLLQRRRRRWAGLGAFFAAIAVAAGAALIPALQAGPAQRADGGDGYRITPWARTLLDSPTRGSLAGTPLLAEVERGIGDRAGGSGLDRVKVLFLGDVAGRRFVAYARFDDTRAALYFNDTAAGDSVARLVTGGSGDLPLTPLVRITGSATPALVGLAPTDCRIATSATGTVSGNGVVAREWTDSPQGSWVARDSSRPAERWRVTCGSTVRFEGPAVPVDEVALGTDLVAAGGLVHGAVVQRWGGSIDGLNWTLTTTLLSGGGIAAVLTSGAGAGVGRAAVATGFPPPVAGSATADRDGWALISTAVSADPDVIAIRVPQRTGAFTYYSERVLVVATATGAWSVSAPASPGSTETALDNGVKVISTDGGPVRITNVEGVDLGGAYVARERDAPELLGEKLVSDW</sequence>
<gene>
    <name evidence="2" type="ORF">Daura_07225</name>
</gene>
<feature type="transmembrane region" description="Helical" evidence="1">
    <location>
        <begin position="38"/>
        <end position="60"/>
    </location>
</feature>
<protein>
    <submittedName>
        <fullName evidence="2">Uncharacterized protein</fullName>
    </submittedName>
</protein>
<evidence type="ECO:0000256" key="1">
    <source>
        <dbReference type="SAM" id="Phobius"/>
    </source>
</evidence>
<evidence type="ECO:0000313" key="2">
    <source>
        <dbReference type="EMBL" id="UWZ55976.1"/>
    </source>
</evidence>